<dbReference type="InterPro" id="IPR041966">
    <property type="entry name" value="LOTUS-like"/>
</dbReference>
<dbReference type="AlphaFoldDB" id="A0AAD1WHH4"/>
<evidence type="ECO:0000256" key="3">
    <source>
        <dbReference type="ARBA" id="ARBA00013420"/>
    </source>
</evidence>
<evidence type="ECO:0000256" key="4">
    <source>
        <dbReference type="ARBA" id="ARBA00022473"/>
    </source>
</evidence>
<dbReference type="InterPro" id="IPR002999">
    <property type="entry name" value="Tudor"/>
</dbReference>
<dbReference type="Pfam" id="PF12872">
    <property type="entry name" value="OST-HTH"/>
    <property type="match status" value="3"/>
</dbReference>
<keyword evidence="7" id="KW-0221">Differentiation</keyword>
<evidence type="ECO:0000256" key="7">
    <source>
        <dbReference type="ARBA" id="ARBA00022782"/>
    </source>
</evidence>
<evidence type="ECO:0000256" key="8">
    <source>
        <dbReference type="ARBA" id="ARBA00022871"/>
    </source>
</evidence>
<dbReference type="InterPro" id="IPR037982">
    <property type="entry name" value="TDRD5_LOTUS_2"/>
</dbReference>
<dbReference type="InterPro" id="IPR035437">
    <property type="entry name" value="SNase_OB-fold_sf"/>
</dbReference>
<feature type="domain" description="HTH OST-type" evidence="10">
    <location>
        <begin position="203"/>
        <end position="278"/>
    </location>
</feature>
<keyword evidence="6" id="KW-0677">Repeat</keyword>
<dbReference type="GO" id="GO:0007283">
    <property type="term" value="P:spermatogenesis"/>
    <property type="evidence" value="ECO:0007669"/>
    <property type="project" value="UniProtKB-KW"/>
</dbReference>
<evidence type="ECO:0000256" key="5">
    <source>
        <dbReference type="ARBA" id="ARBA00022490"/>
    </source>
</evidence>
<evidence type="ECO:0000259" key="10">
    <source>
        <dbReference type="PROSITE" id="PS51644"/>
    </source>
</evidence>
<dbReference type="InterPro" id="IPR025605">
    <property type="entry name" value="OST-HTH/LOTUS_dom"/>
</dbReference>
<reference evidence="11" key="1">
    <citation type="submission" date="2022-03" db="EMBL/GenBank/DDBJ databases">
        <authorList>
            <person name="Alioto T."/>
            <person name="Alioto T."/>
            <person name="Gomez Garrido J."/>
        </authorList>
    </citation>
    <scope>NUCLEOTIDE SEQUENCE</scope>
</reference>
<dbReference type="PANTHER" id="PTHR22948:SF19">
    <property type="entry name" value="TUDOR DOMAIN-CONTAINING PROTEIN 5"/>
    <property type="match status" value="1"/>
</dbReference>
<evidence type="ECO:0000313" key="12">
    <source>
        <dbReference type="Proteomes" id="UP001295444"/>
    </source>
</evidence>
<dbReference type="Gene3D" id="2.30.30.140">
    <property type="match status" value="1"/>
</dbReference>
<feature type="compositionally biased region" description="Polar residues" evidence="9">
    <location>
        <begin position="345"/>
        <end position="364"/>
    </location>
</feature>
<dbReference type="Gene3D" id="2.40.50.90">
    <property type="match status" value="1"/>
</dbReference>
<dbReference type="CDD" id="cd20419">
    <property type="entry name" value="Tudor_TDRD5"/>
    <property type="match status" value="1"/>
</dbReference>
<dbReference type="Pfam" id="PF00567">
    <property type="entry name" value="TUDOR"/>
    <property type="match status" value="1"/>
</dbReference>
<dbReference type="PROSITE" id="PS51644">
    <property type="entry name" value="HTH_OST"/>
    <property type="match status" value="3"/>
</dbReference>
<sequence>MDDEKNLDTAQKDIRALLIASKNGLSIQELEHDYRMMIGSHIPLRTLGYRSTMEMVLDMPNVVHVQSRCDGTVLLSGLTPLFFHCLWSSIASMRYCVCTCSRRNVESSRSRAMSAAIFRRNSSKRAFRVPSVTGVPDFRSDCIAPCLPLVCTSSSIKSAVVDESTKSIADLVSRQKNPSKSKPRKRRVLRPRYHVDITRRGRIAPVLPATVKSDLRDLLSISPLLVSELEKAFASRFGRSFQYSRYGFYSMLEVIRSISDIVQVKQTRAGSLLVLRTPEDSETAGTEFQIKLNHKASTKLAESPNSSEVSCKKKPVENTNSLYVSTSQEEHQVAEGSRRPESHAALNSPSSPARSPDPITNSSIRKNHLLEEIKTPESQGSMKEKDHVSPLAPAKDDSLQWLETKLEKELRLCLAQKGAGGNISPDLRLEIQHIVKQHPEGLLVSQLPVVFKNCLGKDLPYRHLGFMSVMELIGSLGDMLHLERTKDGKDWYLFDLETTGRNSDDDPMMLASTRSLSNWDLPQPKNIVFRPINSLNTFSLLIIMSSLSFKWGPLELQLPLNKENEIPPDAVRQQKLHSLSRMKRGFMIGVLVENITSPSEFYIRCYGKDTSEKLEDMMIEMRRCYSNECVSERYAVPDNCISVGEIYAVKVTGDVWWYRVIVHAIVNDEEVTVYYPDFGTVSTVKRCLLRFLKNCYMRLPAQAVPSCLAFVRPVEDFWSTKAIKRFQQLCGCGPLVGLVLQYVMDVLYLFLCDTSSDEDVYLHQVLTSNGLGHVGQEPGFYKNVQKCNPYMHHLKHSPVKAPEVCLEECSKSSMENKCVPSENISDYEPIHEIDVKFEMPYLEALPTGGDIWDENWSLSECKYDLVSPIPTLDSSQNKPSKLSAESDDGTQMQDPLEEFYISLIQSRKSQDNNVEQQSSARDLPELEIVSLSNIEHDPGSQLSNTSVDEKLCEKNDVLLCEEPTYYQQASINPFVGLQKLHMSRNTMVALGPAARLATSGRFMNWATDQ</sequence>
<keyword evidence="8" id="KW-0744">Spermatogenesis</keyword>
<dbReference type="GO" id="GO:0005737">
    <property type="term" value="C:cytoplasm"/>
    <property type="evidence" value="ECO:0007669"/>
    <property type="project" value="UniProtKB-SubCell"/>
</dbReference>
<dbReference type="SUPFAM" id="SSF63748">
    <property type="entry name" value="Tudor/PWWP/MBT"/>
    <property type="match status" value="1"/>
</dbReference>
<organism evidence="11 12">
    <name type="scientific">Pelobates cultripes</name>
    <name type="common">Western spadefoot toad</name>
    <dbReference type="NCBI Taxonomy" id="61616"/>
    <lineage>
        <taxon>Eukaryota</taxon>
        <taxon>Metazoa</taxon>
        <taxon>Chordata</taxon>
        <taxon>Craniata</taxon>
        <taxon>Vertebrata</taxon>
        <taxon>Euteleostomi</taxon>
        <taxon>Amphibia</taxon>
        <taxon>Batrachia</taxon>
        <taxon>Anura</taxon>
        <taxon>Pelobatoidea</taxon>
        <taxon>Pelobatidae</taxon>
        <taxon>Pelobates</taxon>
    </lineage>
</organism>
<dbReference type="PANTHER" id="PTHR22948">
    <property type="entry name" value="TUDOR DOMAIN CONTAINING PROTEIN"/>
    <property type="match status" value="1"/>
</dbReference>
<evidence type="ECO:0000256" key="2">
    <source>
        <dbReference type="ARBA" id="ARBA00010384"/>
    </source>
</evidence>
<feature type="compositionally biased region" description="Basic and acidic residues" evidence="9">
    <location>
        <begin position="382"/>
        <end position="392"/>
    </location>
</feature>
<protein>
    <recommendedName>
        <fullName evidence="3">Tudor domain-containing protein 5</fullName>
    </recommendedName>
</protein>
<feature type="domain" description="HTH OST-type" evidence="10">
    <location>
        <begin position="6"/>
        <end position="79"/>
    </location>
</feature>
<accession>A0AAD1WHH4</accession>
<feature type="compositionally biased region" description="Basic and acidic residues" evidence="9">
    <location>
        <begin position="328"/>
        <end position="342"/>
    </location>
</feature>
<evidence type="ECO:0000256" key="1">
    <source>
        <dbReference type="ARBA" id="ARBA00004496"/>
    </source>
</evidence>
<proteinExistence type="inferred from homology"/>
<dbReference type="InterPro" id="IPR050621">
    <property type="entry name" value="Tudor_domain_containing"/>
</dbReference>
<dbReference type="CDD" id="cd09975">
    <property type="entry name" value="LOTUS_2_TDRD5"/>
    <property type="match status" value="1"/>
</dbReference>
<keyword evidence="5" id="KW-0963">Cytoplasm</keyword>
<feature type="region of interest" description="Disordered" evidence="9">
    <location>
        <begin position="872"/>
        <end position="891"/>
    </location>
</feature>
<dbReference type="Gene3D" id="3.30.420.610">
    <property type="entry name" value="LOTUS domain-like"/>
    <property type="match status" value="3"/>
</dbReference>
<evidence type="ECO:0000256" key="6">
    <source>
        <dbReference type="ARBA" id="ARBA00022737"/>
    </source>
</evidence>
<gene>
    <name evidence="11" type="ORF">PECUL_23A049093</name>
</gene>
<dbReference type="GO" id="GO:0007281">
    <property type="term" value="P:germ cell development"/>
    <property type="evidence" value="ECO:0007669"/>
    <property type="project" value="InterPro"/>
</dbReference>
<name>A0AAD1WHH4_PELCU</name>
<keyword evidence="12" id="KW-1185">Reference proteome</keyword>
<dbReference type="Proteomes" id="UP001295444">
    <property type="component" value="Chromosome 08"/>
</dbReference>
<evidence type="ECO:0000256" key="9">
    <source>
        <dbReference type="SAM" id="MobiDB-lite"/>
    </source>
</evidence>
<dbReference type="EMBL" id="OW240919">
    <property type="protein sequence ID" value="CAH2311414.1"/>
    <property type="molecule type" value="Genomic_DNA"/>
</dbReference>
<keyword evidence="4" id="KW-0217">Developmental protein</keyword>
<feature type="domain" description="HTH OST-type" evidence="10">
    <location>
        <begin position="423"/>
        <end position="497"/>
    </location>
</feature>
<comment type="similarity">
    <text evidence="2">Belongs to the TDRD5 family.</text>
</comment>
<comment type="subcellular location">
    <subcellularLocation>
        <location evidence="1">Cytoplasm</location>
    </subcellularLocation>
</comment>
<evidence type="ECO:0000313" key="11">
    <source>
        <dbReference type="EMBL" id="CAH2311414.1"/>
    </source>
</evidence>
<feature type="region of interest" description="Disordered" evidence="9">
    <location>
        <begin position="320"/>
        <end position="392"/>
    </location>
</feature>